<proteinExistence type="predicted"/>
<sequence length="29" mass="3206">MYLIIAGGRHSGFSRKGTPLDLFGNLKQQ</sequence>
<organism evidence="1">
    <name type="scientific">Arundo donax</name>
    <name type="common">Giant reed</name>
    <name type="synonym">Donax arundinaceus</name>
    <dbReference type="NCBI Taxonomy" id="35708"/>
    <lineage>
        <taxon>Eukaryota</taxon>
        <taxon>Viridiplantae</taxon>
        <taxon>Streptophyta</taxon>
        <taxon>Embryophyta</taxon>
        <taxon>Tracheophyta</taxon>
        <taxon>Spermatophyta</taxon>
        <taxon>Magnoliopsida</taxon>
        <taxon>Liliopsida</taxon>
        <taxon>Poales</taxon>
        <taxon>Poaceae</taxon>
        <taxon>PACMAD clade</taxon>
        <taxon>Arundinoideae</taxon>
        <taxon>Arundineae</taxon>
        <taxon>Arundo</taxon>
    </lineage>
</organism>
<evidence type="ECO:0000313" key="1">
    <source>
        <dbReference type="EMBL" id="JAE01129.1"/>
    </source>
</evidence>
<dbReference type="EMBL" id="GBRH01196767">
    <property type="protein sequence ID" value="JAE01129.1"/>
    <property type="molecule type" value="Transcribed_RNA"/>
</dbReference>
<reference evidence="1" key="2">
    <citation type="journal article" date="2015" name="Data Brief">
        <title>Shoot transcriptome of the giant reed, Arundo donax.</title>
        <authorList>
            <person name="Barrero R.A."/>
            <person name="Guerrero F.D."/>
            <person name="Moolhuijzen P."/>
            <person name="Goolsby J.A."/>
            <person name="Tidwell J."/>
            <person name="Bellgard S.E."/>
            <person name="Bellgard M.I."/>
        </authorList>
    </citation>
    <scope>NUCLEOTIDE SEQUENCE</scope>
    <source>
        <tissue evidence="1">Shoot tissue taken approximately 20 cm above the soil surface</tissue>
    </source>
</reference>
<dbReference type="AlphaFoldDB" id="A0A0A9EQ83"/>
<protein>
    <submittedName>
        <fullName evidence="1">Uncharacterized protein</fullName>
    </submittedName>
</protein>
<reference evidence="1" key="1">
    <citation type="submission" date="2014-09" db="EMBL/GenBank/DDBJ databases">
        <authorList>
            <person name="Magalhaes I.L.F."/>
            <person name="Oliveira U."/>
            <person name="Santos F.R."/>
            <person name="Vidigal T.H.D.A."/>
            <person name="Brescovit A.D."/>
            <person name="Santos A.J."/>
        </authorList>
    </citation>
    <scope>NUCLEOTIDE SEQUENCE</scope>
    <source>
        <tissue evidence="1">Shoot tissue taken approximately 20 cm above the soil surface</tissue>
    </source>
</reference>
<name>A0A0A9EQ83_ARUDO</name>
<accession>A0A0A9EQ83</accession>